<gene>
    <name evidence="1" type="ORF">BO66DRAFT_196804</name>
</gene>
<keyword evidence="2" id="KW-1185">Reference proteome</keyword>
<dbReference type="Proteomes" id="UP000249661">
    <property type="component" value="Unassembled WGS sequence"/>
</dbReference>
<evidence type="ECO:0000313" key="1">
    <source>
        <dbReference type="EMBL" id="RAH65764.1"/>
    </source>
</evidence>
<name>A0ACD1GX33_9EURO</name>
<dbReference type="EMBL" id="KZ824990">
    <property type="protein sequence ID" value="RAH65764.1"/>
    <property type="molecule type" value="Genomic_DNA"/>
</dbReference>
<protein>
    <submittedName>
        <fullName evidence="1">Uncharacterized protein</fullName>
    </submittedName>
</protein>
<evidence type="ECO:0000313" key="2">
    <source>
        <dbReference type="Proteomes" id="UP000249661"/>
    </source>
</evidence>
<accession>A0ACD1GX33</accession>
<proteinExistence type="predicted"/>
<sequence>MTRGWTMTLRASNRVTCRPALEVARLSATYAWPFSNTLPRSTLTRCRVWPCALWMDSAQARISGTCWRCACTSPLGSSIFHVSGWQSRCRSVPSGCTKHTSGHLRVVTAAPAPTAAAPPSLWASGLSFLRARANLALSSSSKLLSPSSPSGLLPPENSFSFSM</sequence>
<reference evidence="1" key="1">
    <citation type="submission" date="2018-02" db="EMBL/GenBank/DDBJ databases">
        <title>The genomes of Aspergillus section Nigri reveals drivers in fungal speciation.</title>
        <authorList>
            <consortium name="DOE Joint Genome Institute"/>
            <person name="Vesth T.C."/>
            <person name="Nybo J."/>
            <person name="Theobald S."/>
            <person name="Brandl J."/>
            <person name="Frisvad J.C."/>
            <person name="Nielsen K.F."/>
            <person name="Lyhne E.K."/>
            <person name="Kogle M.E."/>
            <person name="Kuo A."/>
            <person name="Riley R."/>
            <person name="Clum A."/>
            <person name="Nolan M."/>
            <person name="Lipzen A."/>
            <person name="Salamov A."/>
            <person name="Henrissat B."/>
            <person name="Wiebenga A."/>
            <person name="De vries R.P."/>
            <person name="Grigoriev I.V."/>
            <person name="Mortensen U.H."/>
            <person name="Andersen M.R."/>
            <person name="Baker S.E."/>
        </authorList>
    </citation>
    <scope>NUCLEOTIDE SEQUENCE</scope>
    <source>
        <strain evidence="1">CBS 121060</strain>
    </source>
</reference>
<organism evidence="1 2">
    <name type="scientific">Aspergillus aculeatinus CBS 121060</name>
    <dbReference type="NCBI Taxonomy" id="1448322"/>
    <lineage>
        <taxon>Eukaryota</taxon>
        <taxon>Fungi</taxon>
        <taxon>Dikarya</taxon>
        <taxon>Ascomycota</taxon>
        <taxon>Pezizomycotina</taxon>
        <taxon>Eurotiomycetes</taxon>
        <taxon>Eurotiomycetidae</taxon>
        <taxon>Eurotiales</taxon>
        <taxon>Aspergillaceae</taxon>
        <taxon>Aspergillus</taxon>
        <taxon>Aspergillus subgen. Circumdati</taxon>
    </lineage>
</organism>